<keyword evidence="6" id="KW-0808">Transferase</keyword>
<dbReference type="GeneID" id="101860714"/>
<evidence type="ECO:0000256" key="1">
    <source>
        <dbReference type="ARBA" id="ARBA00004606"/>
    </source>
</evidence>
<evidence type="ECO:0000256" key="11">
    <source>
        <dbReference type="ARBA" id="ARBA00023136"/>
    </source>
</evidence>
<evidence type="ECO:0000256" key="8">
    <source>
        <dbReference type="ARBA" id="ARBA00022741"/>
    </source>
</evidence>
<evidence type="ECO:0000256" key="6">
    <source>
        <dbReference type="ARBA" id="ARBA00022679"/>
    </source>
</evidence>
<dbReference type="Gene3D" id="3.90.550.50">
    <property type="match status" value="1"/>
</dbReference>
<evidence type="ECO:0000256" key="9">
    <source>
        <dbReference type="ARBA" id="ARBA00022968"/>
    </source>
</evidence>
<evidence type="ECO:0000256" key="7">
    <source>
        <dbReference type="ARBA" id="ARBA00022692"/>
    </source>
</evidence>
<evidence type="ECO:0000313" key="14">
    <source>
        <dbReference type="Proteomes" id="UP000694888"/>
    </source>
</evidence>
<keyword evidence="9" id="KW-0735">Signal-anchor</keyword>
<dbReference type="Proteomes" id="UP000694888">
    <property type="component" value="Unplaced"/>
</dbReference>
<reference evidence="15" key="1">
    <citation type="submission" date="2025-08" db="UniProtKB">
        <authorList>
            <consortium name="RefSeq"/>
        </authorList>
    </citation>
    <scope>IDENTIFICATION</scope>
</reference>
<comment type="similarity">
    <text evidence="3">Belongs to the glycosyltransferase 31 family. Beta3-Gal-T subfamily.</text>
</comment>
<keyword evidence="11 12" id="KW-0472">Membrane</keyword>
<sequence>MRLRGWMDNKQARCAAVSVFGVCVLFYFASWSALQKEATGKPPSDVVRHFMQVTRVQVENVTSKSPQILCWLLIQQKNLETKGKAVRSTWAKRCDKTLYFSSSDNKSFPTIGLDIPEGRSRLTAKVLLASAFCYKLYGEQFDWFFKADDDTYVIVENLRRFLASRDPDEPVYFGYRFKPYTPQGYMSGGAGYVLSREALRRLVVEGVVKRRCTKFYGMEDLDLGQCLYELGVKAEDSIDEKGLERFHPLNPFTYFADFPLPNWTHQYAYHPFQRGFQCCSNRTISFHYMKPQDMYTLEYTIYHLKH</sequence>
<comment type="pathway">
    <text evidence="2">Protein modification; protein glycosylation.</text>
</comment>
<evidence type="ECO:0000313" key="15">
    <source>
        <dbReference type="RefSeq" id="XP_005091047.1"/>
    </source>
</evidence>
<dbReference type="PANTHER" id="PTHR23033:SF14">
    <property type="entry name" value="GLYCOPROTEIN-N-ACETYLGALACTOSAMINE 3-BETA-GALACTOSYLTRANSFERASE 1-RELATED"/>
    <property type="match status" value="1"/>
</dbReference>
<evidence type="ECO:0000256" key="2">
    <source>
        <dbReference type="ARBA" id="ARBA00004922"/>
    </source>
</evidence>
<evidence type="ECO:0000256" key="5">
    <source>
        <dbReference type="ARBA" id="ARBA00022676"/>
    </source>
</evidence>
<organism evidence="14 15">
    <name type="scientific">Aplysia californica</name>
    <name type="common">California sea hare</name>
    <dbReference type="NCBI Taxonomy" id="6500"/>
    <lineage>
        <taxon>Eukaryota</taxon>
        <taxon>Metazoa</taxon>
        <taxon>Spiralia</taxon>
        <taxon>Lophotrochozoa</taxon>
        <taxon>Mollusca</taxon>
        <taxon>Gastropoda</taxon>
        <taxon>Heterobranchia</taxon>
        <taxon>Euthyneura</taxon>
        <taxon>Tectipleura</taxon>
        <taxon>Aplysiida</taxon>
        <taxon>Aplysioidea</taxon>
        <taxon>Aplysiidae</taxon>
        <taxon>Aplysia</taxon>
    </lineage>
</organism>
<accession>A0ABM0JD98</accession>
<dbReference type="PANTHER" id="PTHR23033">
    <property type="entry name" value="BETA1,3-GALACTOSYLTRANSFERASE"/>
    <property type="match status" value="1"/>
</dbReference>
<dbReference type="Pfam" id="PF02434">
    <property type="entry name" value="Fringe"/>
    <property type="match status" value="1"/>
</dbReference>
<comment type="subcellular location">
    <subcellularLocation>
        <location evidence="1">Membrane</location>
        <topology evidence="1">Single-pass type II membrane protein</topology>
    </subcellularLocation>
</comment>
<keyword evidence="7 12" id="KW-0812">Transmembrane</keyword>
<evidence type="ECO:0000256" key="12">
    <source>
        <dbReference type="SAM" id="Phobius"/>
    </source>
</evidence>
<dbReference type="InterPro" id="IPR003378">
    <property type="entry name" value="Fringe-like_glycosylTrfase"/>
</dbReference>
<feature type="transmembrane region" description="Helical" evidence="12">
    <location>
        <begin position="12"/>
        <end position="34"/>
    </location>
</feature>
<keyword evidence="14" id="KW-1185">Reference proteome</keyword>
<dbReference type="RefSeq" id="XP_005091047.1">
    <property type="nucleotide sequence ID" value="XM_005090990.3"/>
</dbReference>
<gene>
    <name evidence="15" type="primary">LOC101860714</name>
</gene>
<evidence type="ECO:0000256" key="3">
    <source>
        <dbReference type="ARBA" id="ARBA00006462"/>
    </source>
</evidence>
<proteinExistence type="inferred from homology"/>
<protein>
    <recommendedName>
        <fullName evidence="4">N-acetylgalactosaminide beta-1,3-galactosyltransferase</fullName>
        <ecNumber evidence="4">2.4.1.122</ecNumber>
    </recommendedName>
</protein>
<evidence type="ECO:0000256" key="4">
    <source>
        <dbReference type="ARBA" id="ARBA00012557"/>
    </source>
</evidence>
<feature type="domain" description="Fringe-like glycosyltransferase" evidence="13">
    <location>
        <begin position="84"/>
        <end position="235"/>
    </location>
</feature>
<keyword evidence="8" id="KW-0547">Nucleotide-binding</keyword>
<evidence type="ECO:0000259" key="13">
    <source>
        <dbReference type="Pfam" id="PF02434"/>
    </source>
</evidence>
<dbReference type="EC" id="2.4.1.122" evidence="4"/>
<evidence type="ECO:0000256" key="10">
    <source>
        <dbReference type="ARBA" id="ARBA00022989"/>
    </source>
</evidence>
<name>A0ABM0JD98_APLCA</name>
<keyword evidence="10 12" id="KW-1133">Transmembrane helix</keyword>
<keyword evidence="5" id="KW-0328">Glycosyltransferase</keyword>
<dbReference type="InterPro" id="IPR026050">
    <property type="entry name" value="C1GALT1/C1GALT1_chp1"/>
</dbReference>